<evidence type="ECO:0000313" key="1">
    <source>
        <dbReference type="EMBL" id="RDY00266.1"/>
    </source>
</evidence>
<dbReference type="PANTHER" id="PTHR11439">
    <property type="entry name" value="GAG-POL-RELATED RETROTRANSPOSON"/>
    <property type="match status" value="1"/>
</dbReference>
<organism evidence="1 2">
    <name type="scientific">Mucuna pruriens</name>
    <name type="common">Velvet bean</name>
    <name type="synonym">Dolichos pruriens</name>
    <dbReference type="NCBI Taxonomy" id="157652"/>
    <lineage>
        <taxon>Eukaryota</taxon>
        <taxon>Viridiplantae</taxon>
        <taxon>Streptophyta</taxon>
        <taxon>Embryophyta</taxon>
        <taxon>Tracheophyta</taxon>
        <taxon>Spermatophyta</taxon>
        <taxon>Magnoliopsida</taxon>
        <taxon>eudicotyledons</taxon>
        <taxon>Gunneridae</taxon>
        <taxon>Pentapetalae</taxon>
        <taxon>rosids</taxon>
        <taxon>fabids</taxon>
        <taxon>Fabales</taxon>
        <taxon>Fabaceae</taxon>
        <taxon>Papilionoideae</taxon>
        <taxon>50 kb inversion clade</taxon>
        <taxon>NPAAA clade</taxon>
        <taxon>indigoferoid/millettioid clade</taxon>
        <taxon>Phaseoleae</taxon>
        <taxon>Mucuna</taxon>
    </lineage>
</organism>
<proteinExistence type="predicted"/>
<protein>
    <submittedName>
        <fullName evidence="1">Mitochondrial protein</fullName>
    </submittedName>
</protein>
<dbReference type="Proteomes" id="UP000257109">
    <property type="component" value="Unassembled WGS sequence"/>
</dbReference>
<reference evidence="1" key="1">
    <citation type="submission" date="2018-05" db="EMBL/GenBank/DDBJ databases">
        <title>Draft genome of Mucuna pruriens seed.</title>
        <authorList>
            <person name="Nnadi N.E."/>
            <person name="Vos R."/>
            <person name="Hasami M.H."/>
            <person name="Devisetty U.K."/>
            <person name="Aguiy J.C."/>
        </authorList>
    </citation>
    <scope>NUCLEOTIDE SEQUENCE [LARGE SCALE GENOMIC DNA]</scope>
    <source>
        <strain evidence="1">JCA_2017</strain>
    </source>
</reference>
<feature type="non-terminal residue" evidence="1">
    <location>
        <position position="119"/>
    </location>
</feature>
<feature type="non-terminal residue" evidence="1">
    <location>
        <position position="1"/>
    </location>
</feature>
<sequence>MRSIQEIYDETKIINDLFCLFVDSEPLTFDEAIEDKSSLKLSKFDSGEKEDPTLFKSLVGSLMYLTSTRPDIMYAIGVVCCFMRTSTSTHMKATKRILRYLKGTFDFGLFYSSSNEFKL</sequence>
<evidence type="ECO:0000313" key="2">
    <source>
        <dbReference type="Proteomes" id="UP000257109"/>
    </source>
</evidence>
<comment type="caution">
    <text evidence="1">The sequence shown here is derived from an EMBL/GenBank/DDBJ whole genome shotgun (WGS) entry which is preliminary data.</text>
</comment>
<name>A0A371HBT8_MUCPR</name>
<dbReference type="AlphaFoldDB" id="A0A371HBT8"/>
<dbReference type="EMBL" id="QJKJ01003037">
    <property type="protein sequence ID" value="RDY00266.1"/>
    <property type="molecule type" value="Genomic_DNA"/>
</dbReference>
<keyword evidence="2" id="KW-1185">Reference proteome</keyword>
<gene>
    <name evidence="1" type="ORF">CR513_16575</name>
</gene>
<accession>A0A371HBT8</accession>
<dbReference type="OrthoDB" id="1922643at2759"/>
<dbReference type="PANTHER" id="PTHR11439:SF517">
    <property type="entry name" value="CYSTEINE-RICH RLK (RECEPTOR-LIKE PROTEIN KINASE) 8"/>
    <property type="match status" value="1"/>
</dbReference>